<keyword evidence="2" id="KW-1185">Reference proteome</keyword>
<accession>A0ABQ0JMV4</accession>
<protein>
    <submittedName>
        <fullName evidence="1">Uncharacterized protein</fullName>
    </submittedName>
</protein>
<organism evidence="1 2">
    <name type="scientific">Vibrio variabilis</name>
    <dbReference type="NCBI Taxonomy" id="990271"/>
    <lineage>
        <taxon>Bacteria</taxon>
        <taxon>Pseudomonadati</taxon>
        <taxon>Pseudomonadota</taxon>
        <taxon>Gammaproteobacteria</taxon>
        <taxon>Vibrionales</taxon>
        <taxon>Vibrionaceae</taxon>
        <taxon>Vibrio</taxon>
    </lineage>
</organism>
<sequence>MWSWSDIATLCFVSIITASAATALPLWHLVSKPAMSSLQSEVL</sequence>
<reference evidence="2" key="1">
    <citation type="submission" date="2014-09" db="EMBL/GenBank/DDBJ databases">
        <title>Vibrio variabilis JCM 19239. (C206) whole genome shotgun sequence.</title>
        <authorList>
            <person name="Sawabe T."/>
            <person name="Meirelles P."/>
            <person name="Nakanishi M."/>
            <person name="Sayaka M."/>
            <person name="Hattori M."/>
            <person name="Ohkuma M."/>
        </authorList>
    </citation>
    <scope>NUCLEOTIDE SEQUENCE [LARGE SCALE GENOMIC DNA]</scope>
    <source>
        <strain evidence="2">JCM 19239</strain>
    </source>
</reference>
<proteinExistence type="predicted"/>
<evidence type="ECO:0000313" key="1">
    <source>
        <dbReference type="EMBL" id="GAL30079.1"/>
    </source>
</evidence>
<gene>
    <name evidence="1" type="ORF">JCM19239_2631</name>
</gene>
<evidence type="ECO:0000313" key="2">
    <source>
        <dbReference type="Proteomes" id="UP000029223"/>
    </source>
</evidence>
<dbReference type="Proteomes" id="UP000029223">
    <property type="component" value="Unassembled WGS sequence"/>
</dbReference>
<comment type="caution">
    <text evidence="1">The sequence shown here is derived from an EMBL/GenBank/DDBJ whole genome shotgun (WGS) entry which is preliminary data.</text>
</comment>
<name>A0ABQ0JMV4_9VIBR</name>
<reference evidence="2" key="2">
    <citation type="submission" date="2014-09" db="EMBL/GenBank/DDBJ databases">
        <authorList>
            <consortium name="NBRP consortium"/>
            <person name="Sawabe T."/>
            <person name="Meirelles P."/>
            <person name="Nakanishi M."/>
            <person name="Sayaka M."/>
            <person name="Hattori M."/>
            <person name="Ohkuma M."/>
        </authorList>
    </citation>
    <scope>NUCLEOTIDE SEQUENCE [LARGE SCALE GENOMIC DNA]</scope>
    <source>
        <strain evidence="2">JCM 19239</strain>
    </source>
</reference>
<dbReference type="EMBL" id="BBMS01000082">
    <property type="protein sequence ID" value="GAL30079.1"/>
    <property type="molecule type" value="Genomic_DNA"/>
</dbReference>